<evidence type="ECO:0000313" key="4">
    <source>
        <dbReference type="Proteomes" id="UP000078597"/>
    </source>
</evidence>
<evidence type="ECO:0000313" key="3">
    <source>
        <dbReference type="EMBL" id="SBS95361.1"/>
    </source>
</evidence>
<gene>
    <name evidence="3" type="ORF">PMALA_047040</name>
</gene>
<feature type="compositionally biased region" description="Basic residues" evidence="1">
    <location>
        <begin position="88"/>
        <end position="99"/>
    </location>
</feature>
<name>A0A1A8WVL4_PLAMA</name>
<feature type="region of interest" description="Disordered" evidence="1">
    <location>
        <begin position="73"/>
        <end position="99"/>
    </location>
</feature>
<accession>A0A1A8WVL4</accession>
<protein>
    <submittedName>
        <fullName evidence="3">Uncharacterized protein</fullName>
    </submittedName>
</protein>
<reference evidence="4" key="1">
    <citation type="submission" date="2016-05" db="EMBL/GenBank/DDBJ databases">
        <authorList>
            <person name="Naeem Raeece"/>
        </authorList>
    </citation>
    <scope>NUCLEOTIDE SEQUENCE [LARGE SCALE GENOMIC DNA]</scope>
</reference>
<sequence>MRLFIIFNYEYSFLFFWVYFTNLWIKITSLVKNYRLLEKYEQDIDSNIIELKEEMPNNNIKMKNDISYNNEEASKVKKNQSNRNLSKYARRHKKNKKNKSSIFKEKKNLKYLI</sequence>
<feature type="transmembrane region" description="Helical" evidence="2">
    <location>
        <begin position="6"/>
        <end position="25"/>
    </location>
</feature>
<organism evidence="3 4">
    <name type="scientific">Plasmodium malariae</name>
    <dbReference type="NCBI Taxonomy" id="5858"/>
    <lineage>
        <taxon>Eukaryota</taxon>
        <taxon>Sar</taxon>
        <taxon>Alveolata</taxon>
        <taxon>Apicomplexa</taxon>
        <taxon>Aconoidasida</taxon>
        <taxon>Haemosporida</taxon>
        <taxon>Plasmodiidae</taxon>
        <taxon>Plasmodium</taxon>
        <taxon>Plasmodium (Plasmodium)</taxon>
    </lineage>
</organism>
<keyword evidence="2" id="KW-1133">Transmembrane helix</keyword>
<dbReference type="Proteomes" id="UP000078597">
    <property type="component" value="Unassembled WGS sequence"/>
</dbReference>
<dbReference type="AlphaFoldDB" id="A0A1A8WVL4"/>
<dbReference type="EMBL" id="FLQW01003280">
    <property type="protein sequence ID" value="SBS95361.1"/>
    <property type="molecule type" value="Genomic_DNA"/>
</dbReference>
<keyword evidence="2" id="KW-0472">Membrane</keyword>
<evidence type="ECO:0000256" key="1">
    <source>
        <dbReference type="SAM" id="MobiDB-lite"/>
    </source>
</evidence>
<dbReference type="InterPro" id="IPR022139">
    <property type="entry name" value="Fam-L/Fam-M-like_plasmodium"/>
</dbReference>
<evidence type="ECO:0000256" key="2">
    <source>
        <dbReference type="SAM" id="Phobius"/>
    </source>
</evidence>
<proteinExistence type="predicted"/>
<keyword evidence="2" id="KW-0812">Transmembrane</keyword>
<dbReference type="Pfam" id="PF12420">
    <property type="entry name" value="DUF3671"/>
    <property type="match status" value="1"/>
</dbReference>